<sequence>MYMEYKSTIKSRPYLYKETKKAATLINKGISIDEIKDKSLEDNIFQLESEARKREVASIIVTRLKDLDAFIIEKISEGNVETSKILVLYGIIKTDRLFFEFMNEIFKEKLLLRDLFLRDKDFSVFFQSKREQSEKVASWTEYTFKKLKQVYVRILFECGLIENQKGDRKIKIPILESEVKEYLYKIGDKIYINAIIGDRE</sequence>
<dbReference type="InterPro" id="IPR023137">
    <property type="entry name" value="BrxA_sf"/>
</dbReference>
<name>A0A1M6HML4_9CLOT</name>
<evidence type="ECO:0000313" key="1">
    <source>
        <dbReference type="EMBL" id="SHJ23410.1"/>
    </source>
</evidence>
<dbReference type="Proteomes" id="UP000184080">
    <property type="component" value="Unassembled WGS sequence"/>
</dbReference>
<protein>
    <submittedName>
        <fullName evidence="1">Putative inner membrane protein</fullName>
    </submittedName>
</protein>
<gene>
    <name evidence="1" type="ORF">SAMN05444401_2577</name>
</gene>
<dbReference type="Gene3D" id="1.10.3540.10">
    <property type="entry name" value="uncharacterized protein from magnetospirillum magneticum domain"/>
    <property type="match status" value="1"/>
</dbReference>
<dbReference type="InterPro" id="IPR014948">
    <property type="entry name" value="BrxA"/>
</dbReference>
<reference evidence="1 2" key="1">
    <citation type="submission" date="2016-11" db="EMBL/GenBank/DDBJ databases">
        <authorList>
            <person name="Jaros S."/>
            <person name="Januszkiewicz K."/>
            <person name="Wedrychowicz H."/>
        </authorList>
    </citation>
    <scope>NUCLEOTIDE SEQUENCE [LARGE SCALE GENOMIC DNA]</scope>
    <source>
        <strain evidence="1 2">DSM 21864</strain>
    </source>
</reference>
<dbReference type="EMBL" id="FQZO01000003">
    <property type="protein sequence ID" value="SHJ23410.1"/>
    <property type="molecule type" value="Genomic_DNA"/>
</dbReference>
<organism evidence="1 2">
    <name type="scientific">Clostridium amylolyticum</name>
    <dbReference type="NCBI Taxonomy" id="1121298"/>
    <lineage>
        <taxon>Bacteria</taxon>
        <taxon>Bacillati</taxon>
        <taxon>Bacillota</taxon>
        <taxon>Clostridia</taxon>
        <taxon>Eubacteriales</taxon>
        <taxon>Clostridiaceae</taxon>
        <taxon>Clostridium</taxon>
    </lineage>
</organism>
<dbReference type="STRING" id="1121298.SAMN05444401_2577"/>
<dbReference type="Pfam" id="PF08849">
    <property type="entry name" value="BrxA"/>
    <property type="match status" value="1"/>
</dbReference>
<evidence type="ECO:0000313" key="2">
    <source>
        <dbReference type="Proteomes" id="UP000184080"/>
    </source>
</evidence>
<keyword evidence="2" id="KW-1185">Reference proteome</keyword>
<dbReference type="AlphaFoldDB" id="A0A1M6HML4"/>
<accession>A0A1M6HML4</accession>
<proteinExistence type="predicted"/>